<dbReference type="Proteomes" id="UP001230156">
    <property type="component" value="Unassembled WGS sequence"/>
</dbReference>
<keyword evidence="7" id="KW-1185">Reference proteome</keyword>
<evidence type="ECO:0000313" key="6">
    <source>
        <dbReference type="EMBL" id="MDQ7247489.1"/>
    </source>
</evidence>
<evidence type="ECO:0000313" key="7">
    <source>
        <dbReference type="Proteomes" id="UP001230156"/>
    </source>
</evidence>
<dbReference type="RefSeq" id="WP_379954890.1">
    <property type="nucleotide sequence ID" value="NZ_JAUYVI010000002.1"/>
</dbReference>
<keyword evidence="3" id="KW-0238">DNA-binding</keyword>
<sequence length="308" mass="34249">MIENWDDLRIFLALAREGKLTAVAKRLNVSHPTVARRVKQLEATVGARLFDRLPDRFVLTAAGEALLGDVQAMEEAAASIHRRSAGMSGDTLGTVRISAGEAITDYLARNLPRLRHNLNCIEFELVATHTLANLSRREADLMIRDKVPDLASIVTRKLGQASYAVYGAVDLAIGGTSRDALRKLNWIGFDEEHAYMPGQAWLHDLLEGKRPVIRTNDWQILAEATRSGAGISVLPCYLADPDPGLRRIAPLKEVAAEQWLLVHRDLRALPRVRAVMDAIIRLFHEDRALLEGRQPTRRNSKPALRVVS</sequence>
<dbReference type="PANTHER" id="PTHR30579">
    <property type="entry name" value="TRANSCRIPTIONAL REGULATOR"/>
    <property type="match status" value="1"/>
</dbReference>
<gene>
    <name evidence="6" type="ORF">Q8A70_07410</name>
</gene>
<dbReference type="InterPro" id="IPR050176">
    <property type="entry name" value="LTTR"/>
</dbReference>
<accession>A0ABU0YIE3</accession>
<keyword evidence="2" id="KW-0805">Transcription regulation</keyword>
<dbReference type="Gene3D" id="1.10.10.10">
    <property type="entry name" value="Winged helix-like DNA-binding domain superfamily/Winged helix DNA-binding domain"/>
    <property type="match status" value="1"/>
</dbReference>
<comment type="caution">
    <text evidence="6">The sequence shown here is derived from an EMBL/GenBank/DDBJ whole genome shotgun (WGS) entry which is preliminary data.</text>
</comment>
<evidence type="ECO:0000256" key="4">
    <source>
        <dbReference type="ARBA" id="ARBA00023163"/>
    </source>
</evidence>
<dbReference type="InterPro" id="IPR036390">
    <property type="entry name" value="WH_DNA-bd_sf"/>
</dbReference>
<dbReference type="EMBL" id="JAUYVI010000002">
    <property type="protein sequence ID" value="MDQ7247489.1"/>
    <property type="molecule type" value="Genomic_DNA"/>
</dbReference>
<name>A0ABU0YIE3_9PROT</name>
<keyword evidence="4" id="KW-0804">Transcription</keyword>
<dbReference type="Gene3D" id="3.40.190.290">
    <property type="match status" value="1"/>
</dbReference>
<evidence type="ECO:0000259" key="5">
    <source>
        <dbReference type="PROSITE" id="PS50931"/>
    </source>
</evidence>
<dbReference type="Pfam" id="PF03466">
    <property type="entry name" value="LysR_substrate"/>
    <property type="match status" value="1"/>
</dbReference>
<evidence type="ECO:0000256" key="1">
    <source>
        <dbReference type="ARBA" id="ARBA00009437"/>
    </source>
</evidence>
<dbReference type="InterPro" id="IPR000847">
    <property type="entry name" value="LysR_HTH_N"/>
</dbReference>
<protein>
    <submittedName>
        <fullName evidence="6">LysR family transcriptional regulator</fullName>
    </submittedName>
</protein>
<dbReference type="SUPFAM" id="SSF46785">
    <property type="entry name" value="Winged helix' DNA-binding domain"/>
    <property type="match status" value="1"/>
</dbReference>
<comment type="similarity">
    <text evidence="1">Belongs to the LysR transcriptional regulatory family.</text>
</comment>
<dbReference type="PANTHER" id="PTHR30579:SF3">
    <property type="entry name" value="TRANSCRIPTIONAL REGULATORY PROTEIN"/>
    <property type="match status" value="1"/>
</dbReference>
<dbReference type="SUPFAM" id="SSF53850">
    <property type="entry name" value="Periplasmic binding protein-like II"/>
    <property type="match status" value="1"/>
</dbReference>
<dbReference type="InterPro" id="IPR005119">
    <property type="entry name" value="LysR_subst-bd"/>
</dbReference>
<evidence type="ECO:0000256" key="2">
    <source>
        <dbReference type="ARBA" id="ARBA00023015"/>
    </source>
</evidence>
<evidence type="ECO:0000256" key="3">
    <source>
        <dbReference type="ARBA" id="ARBA00023125"/>
    </source>
</evidence>
<dbReference type="PRINTS" id="PR00039">
    <property type="entry name" value="HTHLYSR"/>
</dbReference>
<dbReference type="InterPro" id="IPR036388">
    <property type="entry name" value="WH-like_DNA-bd_sf"/>
</dbReference>
<organism evidence="6 7">
    <name type="scientific">Dongia sedimenti</name>
    <dbReference type="NCBI Taxonomy" id="3064282"/>
    <lineage>
        <taxon>Bacteria</taxon>
        <taxon>Pseudomonadati</taxon>
        <taxon>Pseudomonadota</taxon>
        <taxon>Alphaproteobacteria</taxon>
        <taxon>Rhodospirillales</taxon>
        <taxon>Dongiaceae</taxon>
        <taxon>Dongia</taxon>
    </lineage>
</organism>
<feature type="domain" description="HTH lysR-type" evidence="5">
    <location>
        <begin position="1"/>
        <end position="60"/>
    </location>
</feature>
<dbReference type="PROSITE" id="PS50931">
    <property type="entry name" value="HTH_LYSR"/>
    <property type="match status" value="1"/>
</dbReference>
<dbReference type="Pfam" id="PF00126">
    <property type="entry name" value="HTH_1"/>
    <property type="match status" value="1"/>
</dbReference>
<proteinExistence type="inferred from homology"/>
<reference evidence="7" key="1">
    <citation type="submission" date="2023-08" db="EMBL/GenBank/DDBJ databases">
        <title>Rhodospirillaceae gen. nov., a novel taxon isolated from the Yangtze River Yuezi River estuary sludge.</title>
        <authorList>
            <person name="Ruan L."/>
        </authorList>
    </citation>
    <scope>NUCLEOTIDE SEQUENCE [LARGE SCALE GENOMIC DNA]</scope>
    <source>
        <strain evidence="7">R-7</strain>
    </source>
</reference>